<evidence type="ECO:0000256" key="1">
    <source>
        <dbReference type="ARBA" id="ARBA00004496"/>
    </source>
</evidence>
<sequence length="163" mass="18007">MLMNPIGCFSPDAAKRSGNLGSPNVSGWSAGKENKYSFEGQSERSSSFVASMSEDNSRKNSVSIAQHAPSDCVFANNVPLWLKTLRLHKYAHLFSKLTYDEMMMLNEEMLEDQVCSLPDLLGSCETLSLSSSGHEVDDENIPAHFTRVLGKCNFVAFAWVFSV</sequence>
<dbReference type="GO" id="GO:0000289">
    <property type="term" value="P:nuclear-transcribed mRNA poly(A) tail shortening"/>
    <property type="evidence" value="ECO:0007669"/>
    <property type="project" value="TreeGrafter"/>
</dbReference>
<dbReference type="InterPro" id="IPR013761">
    <property type="entry name" value="SAM/pointed_sf"/>
</dbReference>
<evidence type="ECO:0000313" key="4">
    <source>
        <dbReference type="Proteomes" id="UP000270296"/>
    </source>
</evidence>
<organism evidence="5">
    <name type="scientific">Soboliphyme baturini</name>
    <dbReference type="NCBI Taxonomy" id="241478"/>
    <lineage>
        <taxon>Eukaryota</taxon>
        <taxon>Metazoa</taxon>
        <taxon>Ecdysozoa</taxon>
        <taxon>Nematoda</taxon>
        <taxon>Enoplea</taxon>
        <taxon>Dorylaimia</taxon>
        <taxon>Dioctophymatida</taxon>
        <taxon>Dioctophymatoidea</taxon>
        <taxon>Soboliphymatidae</taxon>
        <taxon>Soboliphyme</taxon>
    </lineage>
</organism>
<accession>A0A183IQ51</accession>
<dbReference type="GO" id="GO:0000932">
    <property type="term" value="C:P-body"/>
    <property type="evidence" value="ECO:0007669"/>
    <property type="project" value="TreeGrafter"/>
</dbReference>
<proteinExistence type="predicted"/>
<name>A0A183IQ51_9BILA</name>
<dbReference type="EMBL" id="UZAM01009219">
    <property type="protein sequence ID" value="VDP08204.1"/>
    <property type="molecule type" value="Genomic_DNA"/>
</dbReference>
<dbReference type="PANTHER" id="PTHR12515:SF5">
    <property type="entry name" value="PROTEIN SMAUG"/>
    <property type="match status" value="1"/>
</dbReference>
<reference evidence="3 4" key="2">
    <citation type="submission" date="2018-11" db="EMBL/GenBank/DDBJ databases">
        <authorList>
            <consortium name="Pathogen Informatics"/>
        </authorList>
    </citation>
    <scope>NUCLEOTIDE SEQUENCE [LARGE SCALE GENOMIC DNA]</scope>
</reference>
<evidence type="ECO:0000313" key="5">
    <source>
        <dbReference type="WBParaSite" id="SBAD_0000597601-mRNA-1"/>
    </source>
</evidence>
<dbReference type="Gene3D" id="1.10.150.50">
    <property type="entry name" value="Transcription Factor, Ets-1"/>
    <property type="match status" value="1"/>
</dbReference>
<dbReference type="SUPFAM" id="SSF47769">
    <property type="entry name" value="SAM/Pointed domain"/>
    <property type="match status" value="1"/>
</dbReference>
<comment type="subcellular location">
    <subcellularLocation>
        <location evidence="1">Cytoplasm</location>
    </subcellularLocation>
</comment>
<dbReference type="OrthoDB" id="2155283at2759"/>
<dbReference type="Proteomes" id="UP000270296">
    <property type="component" value="Unassembled WGS sequence"/>
</dbReference>
<evidence type="ECO:0000313" key="3">
    <source>
        <dbReference type="EMBL" id="VDP08204.1"/>
    </source>
</evidence>
<keyword evidence="2" id="KW-0963">Cytoplasm</keyword>
<dbReference type="PANTHER" id="PTHR12515">
    <property type="entry name" value="STERILE ALPHA MOTIF DOMAIN CONTAINING PROTEIN 4-RELATED"/>
    <property type="match status" value="1"/>
</dbReference>
<gene>
    <name evidence="3" type="ORF">SBAD_LOCUS5748</name>
</gene>
<evidence type="ECO:0000256" key="2">
    <source>
        <dbReference type="ARBA" id="ARBA00022490"/>
    </source>
</evidence>
<dbReference type="WBParaSite" id="SBAD_0000597601-mRNA-1">
    <property type="protein sequence ID" value="SBAD_0000597601-mRNA-1"/>
    <property type="gene ID" value="SBAD_0000597601"/>
</dbReference>
<dbReference type="InterPro" id="IPR050897">
    <property type="entry name" value="SMAUG/VTS1_RNA-bind"/>
</dbReference>
<keyword evidence="4" id="KW-1185">Reference proteome</keyword>
<reference evidence="5" key="1">
    <citation type="submission" date="2016-06" db="UniProtKB">
        <authorList>
            <consortium name="WormBaseParasite"/>
        </authorList>
    </citation>
    <scope>IDENTIFICATION</scope>
</reference>
<dbReference type="GO" id="GO:0003729">
    <property type="term" value="F:mRNA binding"/>
    <property type="evidence" value="ECO:0007669"/>
    <property type="project" value="TreeGrafter"/>
</dbReference>
<dbReference type="AlphaFoldDB" id="A0A183IQ51"/>
<protein>
    <submittedName>
        <fullName evidence="5">SAM domain-containing protein</fullName>
    </submittedName>
</protein>